<evidence type="ECO:0000313" key="2">
    <source>
        <dbReference type="EMBL" id="SPP89039.1"/>
    </source>
</evidence>
<keyword evidence="3" id="KW-1185">Reference proteome</keyword>
<feature type="non-terminal residue" evidence="2">
    <location>
        <position position="131"/>
    </location>
</feature>
<evidence type="ECO:0000256" key="1">
    <source>
        <dbReference type="SAM" id="MobiDB-lite"/>
    </source>
</evidence>
<proteinExistence type="predicted"/>
<evidence type="ECO:0000313" key="3">
    <source>
        <dbReference type="Proteomes" id="UP000268350"/>
    </source>
</evidence>
<dbReference type="EMBL" id="OUUW01000017">
    <property type="protein sequence ID" value="SPP89039.1"/>
    <property type="molecule type" value="Genomic_DNA"/>
</dbReference>
<gene>
    <name evidence="2" type="ORF">DGUA_6G019257</name>
</gene>
<protein>
    <submittedName>
        <fullName evidence="2">Uncharacterized protein</fullName>
    </submittedName>
</protein>
<feature type="non-terminal residue" evidence="2">
    <location>
        <position position="1"/>
    </location>
</feature>
<feature type="compositionally biased region" description="Polar residues" evidence="1">
    <location>
        <begin position="88"/>
        <end position="112"/>
    </location>
</feature>
<dbReference type="OMA" id="PQSHFAC"/>
<dbReference type="OrthoDB" id="116380at2759"/>
<reference evidence="3" key="1">
    <citation type="submission" date="2018-01" db="EMBL/GenBank/DDBJ databases">
        <authorList>
            <person name="Alioto T."/>
            <person name="Alioto T."/>
        </authorList>
    </citation>
    <scope>NUCLEOTIDE SEQUENCE [LARGE SCALE GENOMIC DNA]</scope>
</reference>
<accession>A0A3B0KQZ8</accession>
<dbReference type="Proteomes" id="UP000268350">
    <property type="component" value="Unassembled WGS sequence"/>
</dbReference>
<dbReference type="AlphaFoldDB" id="A0A3B0KQZ8"/>
<dbReference type="STRING" id="7266.A0A3B0KQZ8"/>
<sequence length="131" mass="14792">LRVIRAFRSTLEDLNERRSMHSLHSLRSPRTGMPLGVGHPLYNFNLLSPNYNKHQHQQQQQPPPQQQHNQSSAPLPLDISYIDEDPQQQRTLHNGRTTSVNISGSASTTQSKRVPGLSPGFSEIAHTLQQQ</sequence>
<feature type="region of interest" description="Disordered" evidence="1">
    <location>
        <begin position="46"/>
        <end position="131"/>
    </location>
</feature>
<organism evidence="2 3">
    <name type="scientific">Drosophila guanche</name>
    <name type="common">Fruit fly</name>
    <dbReference type="NCBI Taxonomy" id="7266"/>
    <lineage>
        <taxon>Eukaryota</taxon>
        <taxon>Metazoa</taxon>
        <taxon>Ecdysozoa</taxon>
        <taxon>Arthropoda</taxon>
        <taxon>Hexapoda</taxon>
        <taxon>Insecta</taxon>
        <taxon>Pterygota</taxon>
        <taxon>Neoptera</taxon>
        <taxon>Endopterygota</taxon>
        <taxon>Diptera</taxon>
        <taxon>Brachycera</taxon>
        <taxon>Muscomorpha</taxon>
        <taxon>Ephydroidea</taxon>
        <taxon>Drosophilidae</taxon>
        <taxon>Drosophila</taxon>
        <taxon>Sophophora</taxon>
    </lineage>
</organism>
<name>A0A3B0KQZ8_DROGU</name>